<dbReference type="EMBL" id="FQXP01000008">
    <property type="protein sequence ID" value="SHH98292.1"/>
    <property type="molecule type" value="Genomic_DNA"/>
</dbReference>
<evidence type="ECO:0000313" key="2">
    <source>
        <dbReference type="EMBL" id="SHH98292.1"/>
    </source>
</evidence>
<reference evidence="2 3" key="1">
    <citation type="submission" date="2016-11" db="EMBL/GenBank/DDBJ databases">
        <authorList>
            <person name="Jaros S."/>
            <person name="Januszkiewicz K."/>
            <person name="Wedrychowicz H."/>
        </authorList>
    </citation>
    <scope>NUCLEOTIDE SEQUENCE [LARGE SCALE GENOMIC DNA]</scope>
    <source>
        <strain evidence="2 3">DSM 3089</strain>
    </source>
</reference>
<keyword evidence="1" id="KW-0472">Membrane</keyword>
<dbReference type="AlphaFoldDB" id="A0A1M5XF57"/>
<protein>
    <submittedName>
        <fullName evidence="2">Uncharacterized protein</fullName>
    </submittedName>
</protein>
<evidence type="ECO:0000256" key="1">
    <source>
        <dbReference type="SAM" id="Phobius"/>
    </source>
</evidence>
<keyword evidence="3" id="KW-1185">Reference proteome</keyword>
<feature type="transmembrane region" description="Helical" evidence="1">
    <location>
        <begin position="48"/>
        <end position="73"/>
    </location>
</feature>
<accession>A0A1M5XF57</accession>
<organism evidence="2 3">
    <name type="scientific">Clostridium collagenovorans DSM 3089</name>
    <dbReference type="NCBI Taxonomy" id="1121306"/>
    <lineage>
        <taxon>Bacteria</taxon>
        <taxon>Bacillati</taxon>
        <taxon>Bacillota</taxon>
        <taxon>Clostridia</taxon>
        <taxon>Eubacteriales</taxon>
        <taxon>Clostridiaceae</taxon>
        <taxon>Clostridium</taxon>
    </lineage>
</organism>
<keyword evidence="1" id="KW-1133">Transmembrane helix</keyword>
<gene>
    <name evidence="2" type="ORF">SAMN02745196_02189</name>
</gene>
<feature type="transmembrane region" description="Helical" evidence="1">
    <location>
        <begin position="7"/>
        <end position="28"/>
    </location>
</feature>
<keyword evidence="1" id="KW-0812">Transmembrane</keyword>
<proteinExistence type="predicted"/>
<name>A0A1M5XF57_9CLOT</name>
<sequence length="104" mass="11983">MRGNKNIILVLGYIISIICTITNFWITIPFATFVCLIGVVMSGGFTSFLFVLLITFFSGMIIYSLGLLIFLFISKKVFYKNFIIVMIIHFVISIFYSYSFINKF</sequence>
<dbReference type="Proteomes" id="UP000184526">
    <property type="component" value="Unassembled WGS sequence"/>
</dbReference>
<feature type="transmembrane region" description="Helical" evidence="1">
    <location>
        <begin position="82"/>
        <end position="101"/>
    </location>
</feature>
<evidence type="ECO:0000313" key="3">
    <source>
        <dbReference type="Proteomes" id="UP000184526"/>
    </source>
</evidence>